<comment type="caution">
    <text evidence="3">The sequence shown here is derived from an EMBL/GenBank/DDBJ whole genome shotgun (WGS) entry which is preliminary data.</text>
</comment>
<reference evidence="3 4" key="2">
    <citation type="submission" date="2019-01" db="EMBL/GenBank/DDBJ databases">
        <authorList>
            <person name="Li Y."/>
        </authorList>
    </citation>
    <scope>NUCLEOTIDE SEQUENCE [LARGE SCALE GENOMIC DNA]</scope>
    <source>
        <strain evidence="3 4">2D-5</strain>
    </source>
</reference>
<gene>
    <name evidence="3" type="ORF">D2T33_19370</name>
</gene>
<accession>A0A443ILD8</accession>
<dbReference type="Proteomes" id="UP000285710">
    <property type="component" value="Unassembled WGS sequence"/>
</dbReference>
<dbReference type="Gene3D" id="3.40.50.1820">
    <property type="entry name" value="alpha/beta hydrolase"/>
    <property type="match status" value="1"/>
</dbReference>
<dbReference type="GO" id="GO:0016788">
    <property type="term" value="F:hydrolase activity, acting on ester bonds"/>
    <property type="evidence" value="ECO:0007669"/>
    <property type="project" value="TreeGrafter"/>
</dbReference>
<protein>
    <submittedName>
        <fullName evidence="3">Alpha/beta hydrolase</fullName>
    </submittedName>
</protein>
<evidence type="ECO:0000256" key="1">
    <source>
        <dbReference type="ARBA" id="ARBA00005622"/>
    </source>
</evidence>
<dbReference type="AlphaFoldDB" id="A0A443ILD8"/>
<dbReference type="InterPro" id="IPR000801">
    <property type="entry name" value="Esterase-like"/>
</dbReference>
<name>A0A443ILD8_9RHOB</name>
<organism evidence="3 4">
    <name type="scientific">Paenirhodobacter populi</name>
    <dbReference type="NCBI Taxonomy" id="2306993"/>
    <lineage>
        <taxon>Bacteria</taxon>
        <taxon>Pseudomonadati</taxon>
        <taxon>Pseudomonadota</taxon>
        <taxon>Alphaproteobacteria</taxon>
        <taxon>Rhodobacterales</taxon>
        <taxon>Rhodobacter group</taxon>
        <taxon>Paenirhodobacter</taxon>
    </lineage>
</organism>
<keyword evidence="2 3" id="KW-0378">Hydrolase</keyword>
<evidence type="ECO:0000313" key="3">
    <source>
        <dbReference type="EMBL" id="RWR05818.1"/>
    </source>
</evidence>
<dbReference type="InterPro" id="IPR029058">
    <property type="entry name" value="AB_hydrolase_fold"/>
</dbReference>
<dbReference type="SUPFAM" id="SSF53474">
    <property type="entry name" value="alpha/beta-Hydrolases"/>
    <property type="match status" value="1"/>
</dbReference>
<sequence length="329" mass="35744">MTPEISMKRFSRRSVLCASAALLWADRSAAQPDAGPTPQTERRGNTIPAEVIGDPRVETFDLGPAGAPWRIFVGRPRGRAPAGGYSVIFALDGNASFPLFWHAREALAPEAPVVIVGIGYPTPYRFDADRRYLDLTPLTPPENFGGRRSDRATGGRKVFLDFIEGELSAEIVRRLPVDPARRSLFGHSLGGLFTLHALYERPHLFSGYIAADPSIWWNKGSILAEEARFRANLTATPVPPIRLLMENSGGERRAASDPRSDAAFSGRLAAERLAGTGRIEVFYRVFSDETHPSMLGPAIADGLLFHLGHDFGAGTAERMPVAVGGPSEK</sequence>
<proteinExistence type="inferred from homology"/>
<dbReference type="PANTHER" id="PTHR40841:SF2">
    <property type="entry name" value="SIDEROPHORE-DEGRADING ESTERASE (EUROFUNG)"/>
    <property type="match status" value="1"/>
</dbReference>
<keyword evidence="4" id="KW-1185">Reference proteome</keyword>
<comment type="similarity">
    <text evidence="1">Belongs to the esterase D family.</text>
</comment>
<dbReference type="EMBL" id="SAUW01000033">
    <property type="protein sequence ID" value="RWR05818.1"/>
    <property type="molecule type" value="Genomic_DNA"/>
</dbReference>
<reference evidence="3 4" key="1">
    <citation type="submission" date="2019-01" db="EMBL/GenBank/DDBJ databases">
        <title>Sinorhodobacter populi sp. nov. isolated from the symptomatic bark tissue of Populus euramericana canker.</title>
        <authorList>
            <person name="Xu G."/>
        </authorList>
    </citation>
    <scope>NUCLEOTIDE SEQUENCE [LARGE SCALE GENOMIC DNA]</scope>
    <source>
        <strain evidence="3 4">2D-5</strain>
    </source>
</reference>
<dbReference type="InterPro" id="IPR052558">
    <property type="entry name" value="Siderophore_Hydrolase_D"/>
</dbReference>
<dbReference type="Pfam" id="PF00756">
    <property type="entry name" value="Esterase"/>
    <property type="match status" value="1"/>
</dbReference>
<dbReference type="PANTHER" id="PTHR40841">
    <property type="entry name" value="SIDEROPHORE TRIACETYLFUSARININE C ESTERASE"/>
    <property type="match status" value="1"/>
</dbReference>
<evidence type="ECO:0000256" key="2">
    <source>
        <dbReference type="ARBA" id="ARBA00022801"/>
    </source>
</evidence>
<evidence type="ECO:0000313" key="4">
    <source>
        <dbReference type="Proteomes" id="UP000285710"/>
    </source>
</evidence>